<dbReference type="EMBL" id="JACVVK020000066">
    <property type="protein sequence ID" value="KAK7496523.1"/>
    <property type="molecule type" value="Genomic_DNA"/>
</dbReference>
<keyword evidence="8" id="KW-1133">Transmembrane helix</keyword>
<dbReference type="AlphaFoldDB" id="A0ABD0LAX1"/>
<evidence type="ECO:0000256" key="11">
    <source>
        <dbReference type="SAM" id="MobiDB-lite"/>
    </source>
</evidence>
<keyword evidence="6" id="KW-0999">Mitochondrion inner membrane</keyword>
<name>A0ABD0LAX1_9CAEN</name>
<comment type="caution">
    <text evidence="12">The sequence shown here is derived from an EMBL/GenBank/DDBJ whole genome shotgun (WGS) entry which is preliminary data.</text>
</comment>
<evidence type="ECO:0000256" key="10">
    <source>
        <dbReference type="ARBA" id="ARBA00023136"/>
    </source>
</evidence>
<reference evidence="12 13" key="1">
    <citation type="journal article" date="2023" name="Sci. Data">
        <title>Genome assembly of the Korean intertidal mud-creeper Batillaria attramentaria.</title>
        <authorList>
            <person name="Patra A.K."/>
            <person name="Ho P.T."/>
            <person name="Jun S."/>
            <person name="Lee S.J."/>
            <person name="Kim Y."/>
            <person name="Won Y.J."/>
        </authorList>
    </citation>
    <scope>NUCLEOTIDE SEQUENCE [LARGE SCALE GENOMIC DNA]</scope>
    <source>
        <strain evidence="12">Wonlab-2016</strain>
    </source>
</reference>
<evidence type="ECO:0000256" key="8">
    <source>
        <dbReference type="ARBA" id="ARBA00022989"/>
    </source>
</evidence>
<keyword evidence="7" id="KW-0249">Electron transport</keyword>
<dbReference type="GO" id="GO:0005743">
    <property type="term" value="C:mitochondrial inner membrane"/>
    <property type="evidence" value="ECO:0007669"/>
    <property type="project" value="UniProtKB-SubCell"/>
</dbReference>
<feature type="compositionally biased region" description="Pro residues" evidence="11">
    <location>
        <begin position="48"/>
        <end position="71"/>
    </location>
</feature>
<gene>
    <name evidence="12" type="ORF">BaRGS_00012175</name>
</gene>
<evidence type="ECO:0000313" key="13">
    <source>
        <dbReference type="Proteomes" id="UP001519460"/>
    </source>
</evidence>
<evidence type="ECO:0000256" key="3">
    <source>
        <dbReference type="ARBA" id="ARBA00022448"/>
    </source>
</evidence>
<dbReference type="PANTHER" id="PTHR13099:SF0">
    <property type="entry name" value="NADH DEHYDROGENASE [UBIQUINONE] 1 SUBUNIT C2-RELATED"/>
    <property type="match status" value="1"/>
</dbReference>
<keyword evidence="10" id="KW-0472">Membrane</keyword>
<keyword evidence="5" id="KW-0812">Transmembrane</keyword>
<keyword evidence="4" id="KW-0679">Respiratory chain</keyword>
<dbReference type="Proteomes" id="UP001519460">
    <property type="component" value="Unassembled WGS sequence"/>
</dbReference>
<keyword evidence="9" id="KW-0496">Mitochondrion</keyword>
<evidence type="ECO:0000256" key="7">
    <source>
        <dbReference type="ARBA" id="ARBA00022982"/>
    </source>
</evidence>
<organism evidence="12 13">
    <name type="scientific">Batillaria attramentaria</name>
    <dbReference type="NCBI Taxonomy" id="370345"/>
    <lineage>
        <taxon>Eukaryota</taxon>
        <taxon>Metazoa</taxon>
        <taxon>Spiralia</taxon>
        <taxon>Lophotrochozoa</taxon>
        <taxon>Mollusca</taxon>
        <taxon>Gastropoda</taxon>
        <taxon>Caenogastropoda</taxon>
        <taxon>Sorbeoconcha</taxon>
        <taxon>Cerithioidea</taxon>
        <taxon>Batillariidae</taxon>
        <taxon>Batillaria</taxon>
    </lineage>
</organism>
<evidence type="ECO:0000256" key="1">
    <source>
        <dbReference type="ARBA" id="ARBA00004298"/>
    </source>
</evidence>
<accession>A0ABD0LAX1</accession>
<protein>
    <recommendedName>
        <fullName evidence="14">NADH dehydrogenase [ubiquinone] 1 subunit C2</fullName>
    </recommendedName>
</protein>
<feature type="region of interest" description="Disordered" evidence="11">
    <location>
        <begin position="45"/>
        <end position="75"/>
    </location>
</feature>
<keyword evidence="3" id="KW-0813">Transport</keyword>
<sequence length="137" mass="15415">MAGVVTGYRIYSTGLCPGVEGTPGSRRVWNALTVCQPELMGQFLSASPFPPAPRRQSGLPPPTPPSPPPQSPRSAYRHAAYAAIGFYAGRKLDQIQEQKEREYIQILEDYVRLHPEDFPEQEPKKFGDVLMKWYPVR</sequence>
<dbReference type="Pfam" id="PF06374">
    <property type="entry name" value="NDUF_C2"/>
    <property type="match status" value="1"/>
</dbReference>
<dbReference type="InterPro" id="IPR009423">
    <property type="entry name" value="NDUC2"/>
</dbReference>
<evidence type="ECO:0008006" key="14">
    <source>
        <dbReference type="Google" id="ProtNLM"/>
    </source>
</evidence>
<evidence type="ECO:0000313" key="12">
    <source>
        <dbReference type="EMBL" id="KAK7496523.1"/>
    </source>
</evidence>
<proteinExistence type="inferred from homology"/>
<keyword evidence="13" id="KW-1185">Reference proteome</keyword>
<evidence type="ECO:0000256" key="9">
    <source>
        <dbReference type="ARBA" id="ARBA00023128"/>
    </source>
</evidence>
<evidence type="ECO:0000256" key="6">
    <source>
        <dbReference type="ARBA" id="ARBA00022792"/>
    </source>
</evidence>
<evidence type="ECO:0000256" key="2">
    <source>
        <dbReference type="ARBA" id="ARBA00008674"/>
    </source>
</evidence>
<comment type="subcellular location">
    <subcellularLocation>
        <location evidence="1">Mitochondrion inner membrane</location>
        <topology evidence="1">Single-pass membrane protein</topology>
        <orientation evidence="1">Matrix side</orientation>
    </subcellularLocation>
</comment>
<comment type="similarity">
    <text evidence="2">Belongs to the complex I NDUFC2 subunit family.</text>
</comment>
<dbReference type="PANTHER" id="PTHR13099">
    <property type="entry name" value="NADH-UBIQUINONE OXIDOREDUCTASE SUBUNIT B14.5B"/>
    <property type="match status" value="1"/>
</dbReference>
<evidence type="ECO:0000256" key="5">
    <source>
        <dbReference type="ARBA" id="ARBA00022692"/>
    </source>
</evidence>
<evidence type="ECO:0000256" key="4">
    <source>
        <dbReference type="ARBA" id="ARBA00022660"/>
    </source>
</evidence>